<evidence type="ECO:0000256" key="2">
    <source>
        <dbReference type="ARBA" id="ARBA00023002"/>
    </source>
</evidence>
<dbReference type="Proteomes" id="UP000027821">
    <property type="component" value="Unassembled WGS sequence"/>
</dbReference>
<proteinExistence type="inferred from homology"/>
<gene>
    <name evidence="4" type="ORF">EL17_03505</name>
</gene>
<keyword evidence="2" id="KW-0560">Oxidoreductase</keyword>
<dbReference type="InterPro" id="IPR002347">
    <property type="entry name" value="SDR_fam"/>
</dbReference>
<dbReference type="InterPro" id="IPR036291">
    <property type="entry name" value="NAD(P)-bd_dom_sf"/>
</dbReference>
<dbReference type="EMBL" id="JMIH01000014">
    <property type="protein sequence ID" value="KEO74755.1"/>
    <property type="molecule type" value="Genomic_DNA"/>
</dbReference>
<dbReference type="STRING" id="1048983.EL17_03505"/>
<keyword evidence="5" id="KW-1185">Reference proteome</keyword>
<dbReference type="Gene3D" id="3.40.50.720">
    <property type="entry name" value="NAD(P)-binding Rossmann-like Domain"/>
    <property type="match status" value="1"/>
</dbReference>
<dbReference type="CDD" id="cd05233">
    <property type="entry name" value="SDR_c"/>
    <property type="match status" value="1"/>
</dbReference>
<comment type="similarity">
    <text evidence="1 3">Belongs to the short-chain dehydrogenases/reductases (SDR) family.</text>
</comment>
<reference evidence="4 5" key="1">
    <citation type="submission" date="2014-04" db="EMBL/GenBank/DDBJ databases">
        <title>Characterization and application of a salt tolerant electro-active bacterium.</title>
        <authorList>
            <person name="Yang L."/>
            <person name="Wei S."/>
            <person name="Tay Q.X.M."/>
        </authorList>
    </citation>
    <scope>NUCLEOTIDE SEQUENCE [LARGE SCALE GENOMIC DNA]</scope>
    <source>
        <strain evidence="4 5">LY1</strain>
    </source>
</reference>
<dbReference type="PRINTS" id="PR00081">
    <property type="entry name" value="GDHRDH"/>
</dbReference>
<dbReference type="PRINTS" id="PR00080">
    <property type="entry name" value="SDRFAMILY"/>
</dbReference>
<evidence type="ECO:0000256" key="1">
    <source>
        <dbReference type="ARBA" id="ARBA00006484"/>
    </source>
</evidence>
<dbReference type="SUPFAM" id="SSF51735">
    <property type="entry name" value="NAD(P)-binding Rossmann-fold domains"/>
    <property type="match status" value="1"/>
</dbReference>
<evidence type="ECO:0000313" key="4">
    <source>
        <dbReference type="EMBL" id="KEO74755.1"/>
    </source>
</evidence>
<evidence type="ECO:0000256" key="3">
    <source>
        <dbReference type="RuleBase" id="RU000363"/>
    </source>
</evidence>
<protein>
    <submittedName>
        <fullName evidence="4">Oxidoreductase</fullName>
    </submittedName>
</protein>
<name>A0A074L2P8_9BACT</name>
<accession>A0A074L2P8</accession>
<dbReference type="RefSeq" id="WP_035070944.1">
    <property type="nucleotide sequence ID" value="NZ_JMIH01000014.1"/>
</dbReference>
<dbReference type="eggNOG" id="COG0300">
    <property type="taxonomic scope" value="Bacteria"/>
</dbReference>
<dbReference type="PIRSF" id="PIRSF000126">
    <property type="entry name" value="11-beta-HSD1"/>
    <property type="match status" value="1"/>
</dbReference>
<organism evidence="4 5">
    <name type="scientific">Anditalea andensis</name>
    <dbReference type="NCBI Taxonomy" id="1048983"/>
    <lineage>
        <taxon>Bacteria</taxon>
        <taxon>Pseudomonadati</taxon>
        <taxon>Bacteroidota</taxon>
        <taxon>Cytophagia</taxon>
        <taxon>Cytophagales</taxon>
        <taxon>Cytophagaceae</taxon>
        <taxon>Anditalea</taxon>
    </lineage>
</organism>
<dbReference type="GO" id="GO:0016491">
    <property type="term" value="F:oxidoreductase activity"/>
    <property type="evidence" value="ECO:0007669"/>
    <property type="project" value="UniProtKB-KW"/>
</dbReference>
<dbReference type="OrthoDB" id="9808814at2"/>
<dbReference type="PANTHER" id="PTHR42901">
    <property type="entry name" value="ALCOHOL DEHYDROGENASE"/>
    <property type="match status" value="1"/>
</dbReference>
<sequence>METTKKTVLITGGTEGIGFELARLFAKDSYQLILVSRSEEKLHIASKSLETEFNVKVHTISVDLKNHENTKQLYQDIKELVGEVDVLINNVGQGEYGKFLDNNVDRELEIIHLNIGSYVILTKYFLKDMVERNRGKILNVGSIAGETPGPWQAVYHGTKAFVNSFTEAIRNEVKDTDITITLLRPGATDTEFFDKADMEESKMVQDGNLADPAKVAQDGYDALMAGKHSVTSGLMNKIMVGMANILPDNLAAESMNKQQKPKE</sequence>
<dbReference type="Pfam" id="PF00106">
    <property type="entry name" value="adh_short"/>
    <property type="match status" value="1"/>
</dbReference>
<comment type="caution">
    <text evidence="4">The sequence shown here is derived from an EMBL/GenBank/DDBJ whole genome shotgun (WGS) entry which is preliminary data.</text>
</comment>
<evidence type="ECO:0000313" key="5">
    <source>
        <dbReference type="Proteomes" id="UP000027821"/>
    </source>
</evidence>
<dbReference type="AlphaFoldDB" id="A0A074L2P8"/>
<dbReference type="PANTHER" id="PTHR42901:SF1">
    <property type="entry name" value="ALCOHOL DEHYDROGENASE"/>
    <property type="match status" value="1"/>
</dbReference>